<sequence length="413" mass="47317">MEELEGYINDGQGKNIVIAMHHPAMSNGTYGGTESFKSHITPLPVLGTLRNAVMNLGAFNPDHLNSRRYNYLRIAVSALAQANDRITLVSGHEENLQLLSRGGIHQIISGSFGSKSPTKIEEKHITAIGGFMKYKGKYAYGERGFARLDFYKDGSSKVTFITEDSLEKDKTFDVLNPKEREKQFSNFDESLGKTYTAPILDDPKDYEKSGFYKFLWGERYRSYFGKPVEAPVVKLDTLYGGLHVVKEGGGHQSFSLRLEDDNGKQYAMRSLRKSALKFLKFKLPGISYNSDDYRDTWTEEVISDFFTTAHPFMQLVVNPLAKSVDINHSDTYLYYVPKQTQLEQYNENFGDELYFIQRRPSDEQFNYKGYRRTIDNVTGTVKDFESTTDMLERIKRDESFAIDREKFYPCTGF</sequence>
<name>A0ABY5Y7S7_9FLAO</name>
<keyword evidence="2" id="KW-1185">Reference proteome</keyword>
<dbReference type="Proteomes" id="UP001059209">
    <property type="component" value="Chromosome"/>
</dbReference>
<dbReference type="InterPro" id="IPR029052">
    <property type="entry name" value="Metallo-depent_PP-like"/>
</dbReference>
<proteinExistence type="predicted"/>
<gene>
    <name evidence="1" type="ORF">NYZ99_16070</name>
</gene>
<evidence type="ECO:0000313" key="2">
    <source>
        <dbReference type="Proteomes" id="UP001059209"/>
    </source>
</evidence>
<dbReference type="Gene3D" id="3.60.21.10">
    <property type="match status" value="1"/>
</dbReference>
<protein>
    <submittedName>
        <fullName evidence="1">Uncharacterized protein</fullName>
    </submittedName>
</protein>
<evidence type="ECO:0000313" key="1">
    <source>
        <dbReference type="EMBL" id="UWX54422.1"/>
    </source>
</evidence>
<accession>A0ABY5Y7S7</accession>
<reference evidence="1" key="1">
    <citation type="submission" date="2022-09" db="EMBL/GenBank/DDBJ databases">
        <title>Maribacter litopenaei sp. nov., isolated from the intestinal tract of the Pacific White Shrimp, Litopenaeus vannamei.</title>
        <authorList>
            <person name="Kim S.Y."/>
            <person name="Hwang C.Y."/>
        </authorList>
    </citation>
    <scope>NUCLEOTIDE SEQUENCE</scope>
    <source>
        <strain evidence="1">HL-LV01</strain>
    </source>
</reference>
<dbReference type="SUPFAM" id="SSF56300">
    <property type="entry name" value="Metallo-dependent phosphatases"/>
    <property type="match status" value="1"/>
</dbReference>
<organism evidence="1 2">
    <name type="scientific">Maribacter litopenaei</name>
    <dbReference type="NCBI Taxonomy" id="2976127"/>
    <lineage>
        <taxon>Bacteria</taxon>
        <taxon>Pseudomonadati</taxon>
        <taxon>Bacteroidota</taxon>
        <taxon>Flavobacteriia</taxon>
        <taxon>Flavobacteriales</taxon>
        <taxon>Flavobacteriaceae</taxon>
        <taxon>Maribacter</taxon>
    </lineage>
</organism>
<dbReference type="RefSeq" id="WP_260572281.1">
    <property type="nucleotide sequence ID" value="NZ_CP104205.1"/>
</dbReference>
<dbReference type="EMBL" id="CP104205">
    <property type="protein sequence ID" value="UWX54422.1"/>
    <property type="molecule type" value="Genomic_DNA"/>
</dbReference>